<keyword evidence="3" id="KW-0731">Sigma factor</keyword>
<dbReference type="GO" id="GO:0006352">
    <property type="term" value="P:DNA-templated transcription initiation"/>
    <property type="evidence" value="ECO:0007669"/>
    <property type="project" value="InterPro"/>
</dbReference>
<dbReference type="NCBIfam" id="TIGR02937">
    <property type="entry name" value="sigma70-ECF"/>
    <property type="match status" value="1"/>
</dbReference>
<dbReference type="CDD" id="cd06171">
    <property type="entry name" value="Sigma70_r4"/>
    <property type="match status" value="1"/>
</dbReference>
<feature type="domain" description="RNA polymerase sigma-70 region 4" evidence="5">
    <location>
        <begin position="125"/>
        <end position="173"/>
    </location>
</feature>
<proteinExistence type="inferred from homology"/>
<comment type="similarity">
    <text evidence="1">Belongs to the sigma-70 factor family. ECF subfamily.</text>
</comment>
<evidence type="ECO:0000313" key="6">
    <source>
        <dbReference type="EMBL" id="MBG6084950.1"/>
    </source>
</evidence>
<dbReference type="PANTHER" id="PTHR43133:SF57">
    <property type="entry name" value="RNA POLYMERASE SIGMA-70 FACTOR"/>
    <property type="match status" value="1"/>
</dbReference>
<keyword evidence="2" id="KW-0805">Transcription regulation</keyword>
<dbReference type="RefSeq" id="WP_196836189.1">
    <property type="nucleotide sequence ID" value="NZ_JADOTZ010000001.1"/>
</dbReference>
<dbReference type="InterPro" id="IPR013324">
    <property type="entry name" value="RNA_pol_sigma_r3/r4-like"/>
</dbReference>
<dbReference type="Gene3D" id="1.10.10.10">
    <property type="entry name" value="Winged helix-like DNA-binding domain superfamily/Winged helix DNA-binding domain"/>
    <property type="match status" value="1"/>
</dbReference>
<dbReference type="Gene3D" id="1.10.1740.10">
    <property type="match status" value="1"/>
</dbReference>
<dbReference type="SUPFAM" id="SSF88659">
    <property type="entry name" value="Sigma3 and sigma4 domains of RNA polymerase sigma factors"/>
    <property type="match status" value="1"/>
</dbReference>
<gene>
    <name evidence="6" type="ORF">IW252_001717</name>
</gene>
<protein>
    <submittedName>
        <fullName evidence="6">RNA polymerase sigma-70 factor (ECF subfamily)</fullName>
    </submittedName>
</protein>
<dbReference type="InterPro" id="IPR007630">
    <property type="entry name" value="RNA_pol_sigma70_r4"/>
</dbReference>
<evidence type="ECO:0000256" key="2">
    <source>
        <dbReference type="ARBA" id="ARBA00023015"/>
    </source>
</evidence>
<keyword evidence="7" id="KW-1185">Reference proteome</keyword>
<reference evidence="6" key="1">
    <citation type="submission" date="2020-11" db="EMBL/GenBank/DDBJ databases">
        <title>Sequencing the genomes of 1000 actinobacteria strains.</title>
        <authorList>
            <person name="Klenk H.-P."/>
        </authorList>
    </citation>
    <scope>NUCLEOTIDE SEQUENCE</scope>
    <source>
        <strain evidence="6">DSM 26152</strain>
    </source>
</reference>
<evidence type="ECO:0000259" key="5">
    <source>
        <dbReference type="Pfam" id="PF04545"/>
    </source>
</evidence>
<dbReference type="SUPFAM" id="SSF88946">
    <property type="entry name" value="Sigma2 domain of RNA polymerase sigma factors"/>
    <property type="match status" value="1"/>
</dbReference>
<dbReference type="InterPro" id="IPR036388">
    <property type="entry name" value="WH-like_DNA-bd_sf"/>
</dbReference>
<dbReference type="EMBL" id="JADOTZ010000001">
    <property type="protein sequence ID" value="MBG6084950.1"/>
    <property type="molecule type" value="Genomic_DNA"/>
</dbReference>
<accession>A0A931GF87</accession>
<dbReference type="PANTHER" id="PTHR43133">
    <property type="entry name" value="RNA POLYMERASE ECF-TYPE SIGMA FACTO"/>
    <property type="match status" value="1"/>
</dbReference>
<sequence length="182" mass="19522">MAATVTDDVLEEAQRGAPEALTAIYQSLAAPVHGYLAAKGVEDAEGAAQEVFLTVFARLHEVSGGMAGLRTFTFSVAHARMVDATRARARGPRLTEYDAATDPRQAPSPQDEVMNQLAASDLMPALDTLGEDQRECIVLRIVVGMSLEETAHLMGKSVGSIKQLQRRGLKALKTAFEEVKGQ</sequence>
<evidence type="ECO:0000313" key="7">
    <source>
        <dbReference type="Proteomes" id="UP000625033"/>
    </source>
</evidence>
<evidence type="ECO:0000256" key="3">
    <source>
        <dbReference type="ARBA" id="ARBA00023082"/>
    </source>
</evidence>
<organism evidence="6 7">
    <name type="scientific">Zhihengliuella flava</name>
    <dbReference type="NCBI Taxonomy" id="1285193"/>
    <lineage>
        <taxon>Bacteria</taxon>
        <taxon>Bacillati</taxon>
        <taxon>Actinomycetota</taxon>
        <taxon>Actinomycetes</taxon>
        <taxon>Micrococcales</taxon>
        <taxon>Micrococcaceae</taxon>
        <taxon>Zhihengliuella</taxon>
    </lineage>
</organism>
<dbReference type="InterPro" id="IPR014284">
    <property type="entry name" value="RNA_pol_sigma-70_dom"/>
</dbReference>
<dbReference type="GO" id="GO:0016987">
    <property type="term" value="F:sigma factor activity"/>
    <property type="evidence" value="ECO:0007669"/>
    <property type="project" value="UniProtKB-KW"/>
</dbReference>
<dbReference type="Pfam" id="PF04545">
    <property type="entry name" value="Sigma70_r4"/>
    <property type="match status" value="1"/>
</dbReference>
<dbReference type="Proteomes" id="UP000625033">
    <property type="component" value="Unassembled WGS sequence"/>
</dbReference>
<dbReference type="AlphaFoldDB" id="A0A931GF87"/>
<dbReference type="InterPro" id="IPR013325">
    <property type="entry name" value="RNA_pol_sigma_r2"/>
</dbReference>
<evidence type="ECO:0000256" key="1">
    <source>
        <dbReference type="ARBA" id="ARBA00010641"/>
    </source>
</evidence>
<dbReference type="InterPro" id="IPR039425">
    <property type="entry name" value="RNA_pol_sigma-70-like"/>
</dbReference>
<name>A0A931GF87_9MICC</name>
<evidence type="ECO:0000256" key="4">
    <source>
        <dbReference type="ARBA" id="ARBA00023163"/>
    </source>
</evidence>
<comment type="caution">
    <text evidence="6">The sequence shown here is derived from an EMBL/GenBank/DDBJ whole genome shotgun (WGS) entry which is preliminary data.</text>
</comment>
<keyword evidence="4" id="KW-0804">Transcription</keyword>